<protein>
    <recommendedName>
        <fullName evidence="3">DUF72 domain-containing protein</fullName>
    </recommendedName>
</protein>
<dbReference type="InterPro" id="IPR036520">
    <property type="entry name" value="UPF0759_sf"/>
</dbReference>
<evidence type="ECO:0000313" key="2">
    <source>
        <dbReference type="Proteomes" id="UP000232688"/>
    </source>
</evidence>
<reference evidence="1 2" key="2">
    <citation type="submission" date="2017-10" db="EMBL/GenBank/DDBJ databases">
        <title>Genome analyses suggest a sexual origin of heterokaryosis in a supposedly ancient asexual fungus.</title>
        <authorList>
            <person name="Corradi N."/>
            <person name="Sedzielewska K."/>
            <person name="Noel J."/>
            <person name="Charron P."/>
            <person name="Farinelli L."/>
            <person name="Marton T."/>
            <person name="Kruger M."/>
            <person name="Pelin A."/>
            <person name="Brachmann A."/>
            <person name="Corradi N."/>
        </authorList>
    </citation>
    <scope>NUCLEOTIDE SEQUENCE [LARGE SCALE GENOMIC DNA]</scope>
    <source>
        <strain evidence="1 2">A1</strain>
    </source>
</reference>
<dbReference type="SUPFAM" id="SSF117396">
    <property type="entry name" value="TM1631-like"/>
    <property type="match status" value="1"/>
</dbReference>
<evidence type="ECO:0008006" key="3">
    <source>
        <dbReference type="Google" id="ProtNLM"/>
    </source>
</evidence>
<dbReference type="VEuPathDB" id="FungiDB:RhiirA1_487147"/>
<sequence>ELEEIANVILELKQQSRDVFVLFNNNSGHHAAKNAKRIMEMLNIEYSNLSPKQLNMFEGDF</sequence>
<dbReference type="AlphaFoldDB" id="A0A2N0QGJ1"/>
<feature type="non-terminal residue" evidence="1">
    <location>
        <position position="1"/>
    </location>
</feature>
<gene>
    <name evidence="1" type="ORF">RhiirA1_487147</name>
</gene>
<name>A0A2N0QGJ1_9GLOM</name>
<comment type="caution">
    <text evidence="1">The sequence shown here is derived from an EMBL/GenBank/DDBJ whole genome shotgun (WGS) entry which is preliminary data.</text>
</comment>
<organism evidence="1 2">
    <name type="scientific">Rhizophagus irregularis</name>
    <dbReference type="NCBI Taxonomy" id="588596"/>
    <lineage>
        <taxon>Eukaryota</taxon>
        <taxon>Fungi</taxon>
        <taxon>Fungi incertae sedis</taxon>
        <taxon>Mucoromycota</taxon>
        <taxon>Glomeromycotina</taxon>
        <taxon>Glomeromycetes</taxon>
        <taxon>Glomerales</taxon>
        <taxon>Glomeraceae</taxon>
        <taxon>Rhizophagus</taxon>
    </lineage>
</organism>
<dbReference type="Gene3D" id="3.20.20.410">
    <property type="entry name" value="Protein of unknown function UPF0759"/>
    <property type="match status" value="1"/>
</dbReference>
<dbReference type="InterPro" id="IPR002763">
    <property type="entry name" value="DUF72"/>
</dbReference>
<dbReference type="Pfam" id="PF01904">
    <property type="entry name" value="DUF72"/>
    <property type="match status" value="1"/>
</dbReference>
<accession>A0A2N0QGJ1</accession>
<evidence type="ECO:0000313" key="1">
    <source>
        <dbReference type="EMBL" id="PKC50176.1"/>
    </source>
</evidence>
<reference evidence="1 2" key="1">
    <citation type="submission" date="2017-10" db="EMBL/GenBank/DDBJ databases">
        <title>Extensive intraspecific genome diversity in a model arbuscular mycorrhizal fungus.</title>
        <authorList>
            <person name="Chen E.C.H."/>
            <person name="Morin E."/>
            <person name="Baudet D."/>
            <person name="Noel J."/>
            <person name="Ndikumana S."/>
            <person name="Charron P."/>
            <person name="St-Onge C."/>
            <person name="Giorgi J."/>
            <person name="Grigoriev I.V."/>
            <person name="Roux C."/>
            <person name="Martin F.M."/>
            <person name="Corradi N."/>
        </authorList>
    </citation>
    <scope>NUCLEOTIDE SEQUENCE [LARGE SCALE GENOMIC DNA]</scope>
    <source>
        <strain evidence="1 2">A1</strain>
    </source>
</reference>
<dbReference type="EMBL" id="LLXH01010784">
    <property type="protein sequence ID" value="PKC50176.1"/>
    <property type="molecule type" value="Genomic_DNA"/>
</dbReference>
<proteinExistence type="predicted"/>
<dbReference type="Proteomes" id="UP000232688">
    <property type="component" value="Unassembled WGS sequence"/>
</dbReference>